<organism evidence="1 2">
    <name type="scientific">Leptolinea tardivitalis</name>
    <dbReference type="NCBI Taxonomy" id="229920"/>
    <lineage>
        <taxon>Bacteria</taxon>
        <taxon>Bacillati</taxon>
        <taxon>Chloroflexota</taxon>
        <taxon>Anaerolineae</taxon>
        <taxon>Anaerolineales</taxon>
        <taxon>Anaerolineaceae</taxon>
        <taxon>Leptolinea</taxon>
    </lineage>
</organism>
<dbReference type="Proteomes" id="UP000050430">
    <property type="component" value="Unassembled WGS sequence"/>
</dbReference>
<keyword evidence="2" id="KW-1185">Reference proteome</keyword>
<comment type="caution">
    <text evidence="1">The sequence shown here is derived from an EMBL/GenBank/DDBJ whole genome shotgun (WGS) entry which is preliminary data.</text>
</comment>
<dbReference type="PATRIC" id="fig|229920.5.peg.2246"/>
<dbReference type="STRING" id="229920.ADM99_03095"/>
<evidence type="ECO:0008006" key="3">
    <source>
        <dbReference type="Google" id="ProtNLM"/>
    </source>
</evidence>
<dbReference type="PANTHER" id="PTHR42110:SF1">
    <property type="entry name" value="L-ASPARAGINASE, PUTATIVE (AFU_ORTHOLOGUE AFUA_3G11890)-RELATED"/>
    <property type="match status" value="1"/>
</dbReference>
<evidence type="ECO:0000313" key="1">
    <source>
        <dbReference type="EMBL" id="KPL73234.1"/>
    </source>
</evidence>
<evidence type="ECO:0000313" key="2">
    <source>
        <dbReference type="Proteomes" id="UP000050430"/>
    </source>
</evidence>
<dbReference type="InterPro" id="IPR010349">
    <property type="entry name" value="Asparaginase_II"/>
</dbReference>
<dbReference type="EMBL" id="LGCK01000006">
    <property type="protein sequence ID" value="KPL73234.1"/>
    <property type="molecule type" value="Genomic_DNA"/>
</dbReference>
<dbReference type="AlphaFoldDB" id="A0A0N8GLR5"/>
<dbReference type="PANTHER" id="PTHR42110">
    <property type="entry name" value="L-ASPARAGINASE, PUTATIVE (AFU_ORTHOLOGUE AFUA_3G11890)-RELATED"/>
    <property type="match status" value="1"/>
</dbReference>
<accession>A0A0N8GLR5</accession>
<dbReference type="Pfam" id="PF06089">
    <property type="entry name" value="Asparaginase_II"/>
    <property type="match status" value="1"/>
</dbReference>
<proteinExistence type="predicted"/>
<reference evidence="1 2" key="1">
    <citation type="submission" date="2015-07" db="EMBL/GenBank/DDBJ databases">
        <title>Genome sequence of Leptolinea tardivitalis DSM 16556.</title>
        <authorList>
            <person name="Hemp J."/>
            <person name="Ward L.M."/>
            <person name="Pace L.A."/>
            <person name="Fischer W.W."/>
        </authorList>
    </citation>
    <scope>NUCLEOTIDE SEQUENCE [LARGE SCALE GENOMIC DNA]</scope>
    <source>
        <strain evidence="1 2">YMTK-2</strain>
    </source>
</reference>
<sequence length="353" mass="38229">MTGTPKSEWYQPVVELTRGRIVESIHYGAAAVVNSEGKLIASYGDPYAVSFLRSAAKPFQALPFIEMGGDEKFNFSPAEIGLICASHSGTDEHKSALETLQARIGISESDLQCGTHPPLSKDTADTLIRRGETPTQNRHNCSGKHTGMLAHARLRGLDISTYLDMKSPVQQSILQAFSEMCGIPEDQVELGIDGCSAPNFAVPLFNAALGLARLSDPRSLKPDRAKACNKIFAGMTGAPFMVAGPGRFDTLFMTEKHGTILTKAGAEGYQVFGVPAQDGKPGLGIAIKISDGDADNRARDLVGLEILRQLGLVSNDDLSRLSDFYTRKLYNWRKLEIGEIRPGFTLLKKQVST</sequence>
<protein>
    <recommendedName>
        <fullName evidence="3">Asparaginase</fullName>
    </recommendedName>
</protein>
<gene>
    <name evidence="1" type="ORF">ADM99_03095</name>
</gene>
<name>A0A0N8GLR5_9CHLR</name>